<dbReference type="Gene3D" id="3.40.50.300">
    <property type="entry name" value="P-loop containing nucleotide triphosphate hydrolases"/>
    <property type="match status" value="1"/>
</dbReference>
<dbReference type="STRING" id="39060.SAMN05660706_10819"/>
<protein>
    <recommendedName>
        <fullName evidence="3">CobQ/CobB/MinD/ParA nucleotide binding domain-containing protein</fullName>
    </recommendedName>
</protein>
<evidence type="ECO:0000313" key="1">
    <source>
        <dbReference type="EMBL" id="SFR02526.1"/>
    </source>
</evidence>
<dbReference type="InterPro" id="IPR027417">
    <property type="entry name" value="P-loop_NTPase"/>
</dbReference>
<dbReference type="Proteomes" id="UP000199584">
    <property type="component" value="Unassembled WGS sequence"/>
</dbReference>
<dbReference type="AlphaFoldDB" id="A0A1I6DAN6"/>
<evidence type="ECO:0008006" key="3">
    <source>
        <dbReference type="Google" id="ProtNLM"/>
    </source>
</evidence>
<proteinExistence type="predicted"/>
<name>A0A1I6DAN6_9FIRM</name>
<dbReference type="SUPFAM" id="SSF52540">
    <property type="entry name" value="P-loop containing nucleoside triphosphate hydrolases"/>
    <property type="match status" value="1"/>
</dbReference>
<keyword evidence="2" id="KW-1185">Reference proteome</keyword>
<sequence length="227" mass="24883">MINNVRRITIFTGNLGSGKTELAINFALWLKKKHQRVGIVDLDIINPYFRTRIMKDYLEKMGLRVICPPGKLAGADVPALSPAILGVLEDEQGMGVFDVGGDDIGATALGRFKPYLPEGAYHMYFVANACRPFTGKPAGIVKMLRSVEKASRLKVTALVSNTNLGLATDPDTVMAGHAVVEEAARQLQLPVAFMAVKSDLAPEMTRRVPQVPVFPVDLRMLPPWLRE</sequence>
<reference evidence="2" key="1">
    <citation type="submission" date="2016-10" db="EMBL/GenBank/DDBJ databases">
        <authorList>
            <person name="Varghese N."/>
            <person name="Submissions S."/>
        </authorList>
    </citation>
    <scope>NUCLEOTIDE SEQUENCE [LARGE SCALE GENOMIC DNA]</scope>
    <source>
        <strain evidence="2">DSM 3669</strain>
    </source>
</reference>
<organism evidence="1 2">
    <name type="scientific">Desulfoscipio geothermicus DSM 3669</name>
    <dbReference type="NCBI Taxonomy" id="1121426"/>
    <lineage>
        <taxon>Bacteria</taxon>
        <taxon>Bacillati</taxon>
        <taxon>Bacillota</taxon>
        <taxon>Clostridia</taxon>
        <taxon>Eubacteriales</taxon>
        <taxon>Desulfallaceae</taxon>
        <taxon>Desulfoscipio</taxon>
    </lineage>
</organism>
<dbReference type="EMBL" id="FOYM01000008">
    <property type="protein sequence ID" value="SFR02526.1"/>
    <property type="molecule type" value="Genomic_DNA"/>
</dbReference>
<accession>A0A1I6DAN6</accession>
<dbReference type="RefSeq" id="WP_092482592.1">
    <property type="nucleotide sequence ID" value="NZ_FOYM01000008.1"/>
</dbReference>
<evidence type="ECO:0000313" key="2">
    <source>
        <dbReference type="Proteomes" id="UP000199584"/>
    </source>
</evidence>
<gene>
    <name evidence="1" type="ORF">SAMN05660706_10819</name>
</gene>
<dbReference type="OrthoDB" id="9779501at2"/>